<comment type="similarity">
    <text evidence="1">Belongs to the desulfoferrodoxin family.</text>
</comment>
<dbReference type="PANTHER" id="PTHR36541:SF1">
    <property type="entry name" value="SUPEROXIDE REDUCTASE-RELATED"/>
    <property type="match status" value="1"/>
</dbReference>
<dbReference type="EC" id="1.15.1.2" evidence="8"/>
<accession>A0A645G9G8</accession>
<dbReference type="AlphaFoldDB" id="A0A645G9G8"/>
<keyword evidence="2" id="KW-0813">Transport</keyword>
<comment type="caution">
    <text evidence="8">The sequence shown here is derived from an EMBL/GenBank/DDBJ whole genome shotgun (WGS) entry which is preliminary data.</text>
</comment>
<evidence type="ECO:0000256" key="5">
    <source>
        <dbReference type="ARBA" id="ARBA00023004"/>
    </source>
</evidence>
<dbReference type="InterPro" id="IPR002742">
    <property type="entry name" value="Desulfoferrodoxin_Fe-bd_dom"/>
</dbReference>
<feature type="domain" description="Desulfoferrodoxin ferrous iron-binding" evidence="6">
    <location>
        <begin position="38"/>
        <end position="121"/>
    </location>
</feature>
<keyword evidence="8" id="KW-0560">Oxidoreductase</keyword>
<evidence type="ECO:0000259" key="7">
    <source>
        <dbReference type="Pfam" id="PF06397"/>
    </source>
</evidence>
<sequence length="122" mass="13590">MKFFRCEHCGNIIDFVKASGVPVVCCGEKMKELVPNTSDGAHEKHVPVVKVEGNKVTVRVGSVDHPMLPEHFIEWIVVETSCGVYRRPLKPGDAPAAEFYLSEGETVKETYAYCNLHGLWKA</sequence>
<keyword evidence="4" id="KW-0249">Electron transport</keyword>
<feature type="domain" description="Desulfoferrodoxin N-terminal" evidence="7">
    <location>
        <begin position="2"/>
        <end position="32"/>
    </location>
</feature>
<evidence type="ECO:0000313" key="8">
    <source>
        <dbReference type="EMBL" id="MPN22622.1"/>
    </source>
</evidence>
<dbReference type="SUPFAM" id="SSF57802">
    <property type="entry name" value="Rubredoxin-like"/>
    <property type="match status" value="1"/>
</dbReference>
<gene>
    <name evidence="8" type="primary">dfx_31</name>
    <name evidence="8" type="ORF">SDC9_170005</name>
</gene>
<dbReference type="Pfam" id="PF01880">
    <property type="entry name" value="Desulfoferrodox"/>
    <property type="match status" value="1"/>
</dbReference>
<dbReference type="PANTHER" id="PTHR36541">
    <property type="entry name" value="SUPEROXIDE REDUCTASE-RELATED"/>
    <property type="match status" value="1"/>
</dbReference>
<reference evidence="8" key="1">
    <citation type="submission" date="2019-08" db="EMBL/GenBank/DDBJ databases">
        <authorList>
            <person name="Kucharzyk K."/>
            <person name="Murdoch R.W."/>
            <person name="Higgins S."/>
            <person name="Loffler F."/>
        </authorList>
    </citation>
    <scope>NUCLEOTIDE SEQUENCE</scope>
</reference>
<evidence type="ECO:0000256" key="3">
    <source>
        <dbReference type="ARBA" id="ARBA00022723"/>
    </source>
</evidence>
<name>A0A645G9G8_9ZZZZ</name>
<keyword evidence="3" id="KW-0479">Metal-binding</keyword>
<evidence type="ECO:0000259" key="6">
    <source>
        <dbReference type="Pfam" id="PF01880"/>
    </source>
</evidence>
<dbReference type="EMBL" id="VSSQ01070903">
    <property type="protein sequence ID" value="MPN22622.1"/>
    <property type="molecule type" value="Genomic_DNA"/>
</dbReference>
<dbReference type="InterPro" id="IPR036073">
    <property type="entry name" value="Desulfoferrodoxin_Fe-bd_dom_sf"/>
</dbReference>
<dbReference type="InterPro" id="IPR004462">
    <property type="entry name" value="Desulfoferrodoxin_N"/>
</dbReference>
<proteinExistence type="inferred from homology"/>
<dbReference type="Gene3D" id="2.60.40.730">
    <property type="entry name" value="SOR catalytic domain"/>
    <property type="match status" value="1"/>
</dbReference>
<dbReference type="NCBIfam" id="TIGR00332">
    <property type="entry name" value="neela_ferrous"/>
    <property type="match status" value="1"/>
</dbReference>
<dbReference type="InterPro" id="IPR051233">
    <property type="entry name" value="Desulfoferrodoxin_SOR"/>
</dbReference>
<keyword evidence="5" id="KW-0408">Iron</keyword>
<organism evidence="8">
    <name type="scientific">bioreactor metagenome</name>
    <dbReference type="NCBI Taxonomy" id="1076179"/>
    <lineage>
        <taxon>unclassified sequences</taxon>
        <taxon>metagenomes</taxon>
        <taxon>ecological metagenomes</taxon>
    </lineage>
</organism>
<evidence type="ECO:0000256" key="4">
    <source>
        <dbReference type="ARBA" id="ARBA00022982"/>
    </source>
</evidence>
<evidence type="ECO:0000256" key="1">
    <source>
        <dbReference type="ARBA" id="ARBA00005941"/>
    </source>
</evidence>
<dbReference type="GO" id="GO:0050605">
    <property type="term" value="F:superoxide reductase activity"/>
    <property type="evidence" value="ECO:0007669"/>
    <property type="project" value="UniProtKB-EC"/>
</dbReference>
<dbReference type="GO" id="GO:0005506">
    <property type="term" value="F:iron ion binding"/>
    <property type="evidence" value="ECO:0007669"/>
    <property type="project" value="InterPro"/>
</dbReference>
<dbReference type="Pfam" id="PF06397">
    <property type="entry name" value="Desulfoferrod_N"/>
    <property type="match status" value="1"/>
</dbReference>
<dbReference type="SUPFAM" id="SSF49367">
    <property type="entry name" value="Superoxide reductase-like"/>
    <property type="match status" value="1"/>
</dbReference>
<protein>
    <submittedName>
        <fullName evidence="8">Desulfoferrodoxin</fullName>
        <ecNumber evidence="8">1.15.1.2</ecNumber>
    </submittedName>
</protein>
<evidence type="ECO:0000256" key="2">
    <source>
        <dbReference type="ARBA" id="ARBA00022448"/>
    </source>
</evidence>